<proteinExistence type="predicted"/>
<dbReference type="InterPro" id="IPR025558">
    <property type="entry name" value="DUF4283"/>
</dbReference>
<keyword evidence="3" id="KW-1185">Reference proteome</keyword>
<dbReference type="EMBL" id="OZ034813">
    <property type="protein sequence ID" value="CAL1353439.1"/>
    <property type="molecule type" value="Genomic_DNA"/>
</dbReference>
<evidence type="ECO:0000313" key="3">
    <source>
        <dbReference type="Proteomes" id="UP001497516"/>
    </source>
</evidence>
<name>A0AAV2CAB0_9ROSI</name>
<feature type="domain" description="DUF4283" evidence="1">
    <location>
        <begin position="30"/>
        <end position="104"/>
    </location>
</feature>
<reference evidence="2 3" key="1">
    <citation type="submission" date="2024-04" db="EMBL/GenBank/DDBJ databases">
        <authorList>
            <person name="Fracassetti M."/>
        </authorList>
    </citation>
    <scope>NUCLEOTIDE SEQUENCE [LARGE SCALE GENOMIC DNA]</scope>
</reference>
<gene>
    <name evidence="2" type="ORF">LTRI10_LOCUS1340</name>
</gene>
<sequence length="159" mass="18036">MEVDRKAMVVELVVESAIEDIESVMKWAHLSLLGRLFMDNPLSLTLLQKIVNGAWECAPKVKVLEAEMGLIKFFFGSEGYMNWVLQRSPWPIKDHVLHLQHWQPITQEVVDSFIHVPFGFRCGVFLPRGGNQYGIGIPIPNTENPNAELHPKVNPNPNP</sequence>
<evidence type="ECO:0000259" key="1">
    <source>
        <dbReference type="Pfam" id="PF14111"/>
    </source>
</evidence>
<dbReference type="AlphaFoldDB" id="A0AAV2CAB0"/>
<evidence type="ECO:0000313" key="2">
    <source>
        <dbReference type="EMBL" id="CAL1353439.1"/>
    </source>
</evidence>
<dbReference type="Pfam" id="PF14111">
    <property type="entry name" value="DUF4283"/>
    <property type="match status" value="1"/>
</dbReference>
<organism evidence="2 3">
    <name type="scientific">Linum trigynum</name>
    <dbReference type="NCBI Taxonomy" id="586398"/>
    <lineage>
        <taxon>Eukaryota</taxon>
        <taxon>Viridiplantae</taxon>
        <taxon>Streptophyta</taxon>
        <taxon>Embryophyta</taxon>
        <taxon>Tracheophyta</taxon>
        <taxon>Spermatophyta</taxon>
        <taxon>Magnoliopsida</taxon>
        <taxon>eudicotyledons</taxon>
        <taxon>Gunneridae</taxon>
        <taxon>Pentapetalae</taxon>
        <taxon>rosids</taxon>
        <taxon>fabids</taxon>
        <taxon>Malpighiales</taxon>
        <taxon>Linaceae</taxon>
        <taxon>Linum</taxon>
    </lineage>
</organism>
<accession>A0AAV2CAB0</accession>
<dbReference type="Proteomes" id="UP001497516">
    <property type="component" value="Chromosome 1"/>
</dbReference>
<protein>
    <recommendedName>
        <fullName evidence="1">DUF4283 domain-containing protein</fullName>
    </recommendedName>
</protein>